<keyword evidence="3" id="KW-1185">Reference proteome</keyword>
<organism evidence="2 3">
    <name type="scientific">Pseudobacteriovorax antillogorgiicola</name>
    <dbReference type="NCBI Taxonomy" id="1513793"/>
    <lineage>
        <taxon>Bacteria</taxon>
        <taxon>Pseudomonadati</taxon>
        <taxon>Bdellovibrionota</taxon>
        <taxon>Oligoflexia</taxon>
        <taxon>Oligoflexales</taxon>
        <taxon>Pseudobacteriovoracaceae</taxon>
        <taxon>Pseudobacteriovorax</taxon>
    </lineage>
</organism>
<dbReference type="Pfam" id="PF14394">
    <property type="entry name" value="DUF4423"/>
    <property type="match status" value="1"/>
</dbReference>
<dbReference type="InterPro" id="IPR011873">
    <property type="entry name" value="CHP02147"/>
</dbReference>
<evidence type="ECO:0000313" key="2">
    <source>
        <dbReference type="EMBL" id="SMF16909.1"/>
    </source>
</evidence>
<feature type="domain" description="DUF4423" evidence="1">
    <location>
        <begin position="118"/>
        <end position="284"/>
    </location>
</feature>
<dbReference type="RefSeq" id="WP_132317984.1">
    <property type="nucleotide sequence ID" value="NZ_FWZT01000006.1"/>
</dbReference>
<proteinExistence type="predicted"/>
<name>A0A1Y6BKV5_9BACT</name>
<dbReference type="InterPro" id="IPR025537">
    <property type="entry name" value="DUF4423"/>
</dbReference>
<dbReference type="EMBL" id="FWZT01000006">
    <property type="protein sequence ID" value="SMF16909.1"/>
    <property type="molecule type" value="Genomic_DNA"/>
</dbReference>
<dbReference type="NCBIfam" id="TIGR02147">
    <property type="entry name" value="Fsuc_second"/>
    <property type="match status" value="1"/>
</dbReference>
<dbReference type="Proteomes" id="UP000192907">
    <property type="component" value="Unassembled WGS sequence"/>
</dbReference>
<protein>
    <submittedName>
        <fullName evidence="2">TIGR02147 family protein</fullName>
    </submittedName>
</protein>
<accession>A0A1Y6BKV5</accession>
<dbReference type="AlphaFoldDB" id="A0A1Y6BKV5"/>
<dbReference type="OrthoDB" id="9803199at2"/>
<evidence type="ECO:0000259" key="1">
    <source>
        <dbReference type="Pfam" id="PF14394"/>
    </source>
</evidence>
<gene>
    <name evidence="2" type="ORF">SAMN06296036_10680</name>
</gene>
<sequence>MANQYRRNMQAVVDRVSVLNFLSYREYLNLLFKSLKKDVPGVTHKDFSELLGFSKTNNTIRLVITGHRILTKVAASTICKAIGIKGLERRYLLLLVDFNNERVPKKREETFNHLIKLKKESDPQALNEKQIQYFGEWYHPIIREMMDLEDLDTSPEGIQQALRFPLRLDEIKKSLQLLEDLGVIKFDAELERYIRAGDVIETGDVVDSLAITQYHQKMIEMGKDSITRIHESVRTINAVTVSIPVEAVPLINQKMSQFLDEVLNIESEMNEHTDVFQINVQVFPFTKAEKD</sequence>
<reference evidence="3" key="1">
    <citation type="submission" date="2017-04" db="EMBL/GenBank/DDBJ databases">
        <authorList>
            <person name="Varghese N."/>
            <person name="Submissions S."/>
        </authorList>
    </citation>
    <scope>NUCLEOTIDE SEQUENCE [LARGE SCALE GENOMIC DNA]</scope>
    <source>
        <strain evidence="3">RKEM611</strain>
    </source>
</reference>
<evidence type="ECO:0000313" key="3">
    <source>
        <dbReference type="Proteomes" id="UP000192907"/>
    </source>
</evidence>